<accession>A0A7J7MZ80</accession>
<dbReference type="Proteomes" id="UP000541444">
    <property type="component" value="Unassembled WGS sequence"/>
</dbReference>
<proteinExistence type="predicted"/>
<protein>
    <submittedName>
        <fullName evidence="1">Uncharacterized protein</fullName>
    </submittedName>
</protein>
<reference evidence="1 2" key="1">
    <citation type="journal article" date="2020" name="IScience">
        <title>Genome Sequencing of the Endangered Kingdonia uniflora (Circaeasteraceae, Ranunculales) Reveals Potential Mechanisms of Evolutionary Specialization.</title>
        <authorList>
            <person name="Sun Y."/>
            <person name="Deng T."/>
            <person name="Zhang A."/>
            <person name="Moore M.J."/>
            <person name="Landis J.B."/>
            <person name="Lin N."/>
            <person name="Zhang H."/>
            <person name="Zhang X."/>
            <person name="Huang J."/>
            <person name="Zhang X."/>
            <person name="Sun H."/>
            <person name="Wang H."/>
        </authorList>
    </citation>
    <scope>NUCLEOTIDE SEQUENCE [LARGE SCALE GENOMIC DNA]</scope>
    <source>
        <strain evidence="1">TB1705</strain>
        <tissue evidence="1">Leaf</tissue>
    </source>
</reference>
<comment type="caution">
    <text evidence="1">The sequence shown here is derived from an EMBL/GenBank/DDBJ whole genome shotgun (WGS) entry which is preliminary data.</text>
</comment>
<evidence type="ECO:0000313" key="2">
    <source>
        <dbReference type="Proteomes" id="UP000541444"/>
    </source>
</evidence>
<dbReference type="EMBL" id="JACGCM010001166">
    <property type="protein sequence ID" value="KAF6160157.1"/>
    <property type="molecule type" value="Genomic_DNA"/>
</dbReference>
<organism evidence="1 2">
    <name type="scientific">Kingdonia uniflora</name>
    <dbReference type="NCBI Taxonomy" id="39325"/>
    <lineage>
        <taxon>Eukaryota</taxon>
        <taxon>Viridiplantae</taxon>
        <taxon>Streptophyta</taxon>
        <taxon>Embryophyta</taxon>
        <taxon>Tracheophyta</taxon>
        <taxon>Spermatophyta</taxon>
        <taxon>Magnoliopsida</taxon>
        <taxon>Ranunculales</taxon>
        <taxon>Circaeasteraceae</taxon>
        <taxon>Kingdonia</taxon>
    </lineage>
</organism>
<dbReference type="InterPro" id="IPR022830">
    <property type="entry name" value="Indigdn_synthA-like"/>
</dbReference>
<keyword evidence="2" id="KW-1185">Reference proteome</keyword>
<dbReference type="AlphaFoldDB" id="A0A7J7MZ80"/>
<dbReference type="OrthoDB" id="198885at2759"/>
<name>A0A7J7MZ80_9MAGN</name>
<sequence>MSSLALSRLTNLQRHLRPSEKPQYRLSQEVSDALSRGGAVLALESTIISHGILIYVSSECLRKILYVLIKGLRLFKYLTLNIIT</sequence>
<dbReference type="Gene3D" id="3.40.1790.10">
    <property type="entry name" value="Indigoidine synthase domain"/>
    <property type="match status" value="1"/>
</dbReference>
<evidence type="ECO:0000313" key="1">
    <source>
        <dbReference type="EMBL" id="KAF6160157.1"/>
    </source>
</evidence>
<dbReference type="SUPFAM" id="SSF110581">
    <property type="entry name" value="Indigoidine synthase A-like"/>
    <property type="match status" value="1"/>
</dbReference>
<dbReference type="GO" id="GO:0004730">
    <property type="term" value="F:pseudouridylate synthase activity"/>
    <property type="evidence" value="ECO:0007669"/>
    <property type="project" value="InterPro"/>
</dbReference>
<gene>
    <name evidence="1" type="ORF">GIB67_016593</name>
</gene>